<proteinExistence type="predicted"/>
<name>A0A4R5BK90_9ACTN</name>
<comment type="caution">
    <text evidence="1">The sequence shown here is derived from an EMBL/GenBank/DDBJ whole genome shotgun (WGS) entry which is preliminary data.</text>
</comment>
<dbReference type="OrthoDB" id="4965508at2"/>
<sequence length="102" mass="11202">MGDGFDRRSYDTGSSGEAQVNIHLILTRLETLIGGRDADVKAALADWEATGVSDEYQGKEAKWLAAAHETREIIRLVKRTLEKNDETAGMTLARARAAVQEI</sequence>
<protein>
    <submittedName>
        <fullName evidence="1">Uncharacterized protein</fullName>
    </submittedName>
</protein>
<keyword evidence="2" id="KW-1185">Reference proteome</keyword>
<dbReference type="Proteomes" id="UP000295578">
    <property type="component" value="Unassembled WGS sequence"/>
</dbReference>
<organism evidence="1 2">
    <name type="scientific">Actinomadura darangshiensis</name>
    <dbReference type="NCBI Taxonomy" id="705336"/>
    <lineage>
        <taxon>Bacteria</taxon>
        <taxon>Bacillati</taxon>
        <taxon>Actinomycetota</taxon>
        <taxon>Actinomycetes</taxon>
        <taxon>Streptosporangiales</taxon>
        <taxon>Thermomonosporaceae</taxon>
        <taxon>Actinomadura</taxon>
    </lineage>
</organism>
<accession>A0A4R5BK90</accession>
<dbReference type="AlphaFoldDB" id="A0A4R5BK90"/>
<dbReference type="RefSeq" id="WP_132196538.1">
    <property type="nucleotide sequence ID" value="NZ_SMKY01000035.1"/>
</dbReference>
<gene>
    <name evidence="1" type="ORF">E1293_10850</name>
</gene>
<dbReference type="Gene3D" id="1.10.287.1060">
    <property type="entry name" value="ESAT-6-like"/>
    <property type="match status" value="1"/>
</dbReference>
<evidence type="ECO:0000313" key="1">
    <source>
        <dbReference type="EMBL" id="TDD85596.1"/>
    </source>
</evidence>
<dbReference type="EMBL" id="SMKY01000035">
    <property type="protein sequence ID" value="TDD85596.1"/>
    <property type="molecule type" value="Genomic_DNA"/>
</dbReference>
<dbReference type="NCBIfam" id="NF035935">
    <property type="entry name" value="ESAT6_3"/>
    <property type="match status" value="1"/>
</dbReference>
<evidence type="ECO:0000313" key="2">
    <source>
        <dbReference type="Proteomes" id="UP000295578"/>
    </source>
</evidence>
<reference evidence="1 2" key="1">
    <citation type="submission" date="2019-03" db="EMBL/GenBank/DDBJ databases">
        <title>Draft genome sequences of novel Actinobacteria.</title>
        <authorList>
            <person name="Sahin N."/>
            <person name="Ay H."/>
            <person name="Saygin H."/>
        </authorList>
    </citation>
    <scope>NUCLEOTIDE SEQUENCE [LARGE SCALE GENOMIC DNA]</scope>
    <source>
        <strain evidence="1 2">DSM 45941</strain>
    </source>
</reference>
<dbReference type="InterPro" id="IPR048032">
    <property type="entry name" value="ESAT6-like"/>
</dbReference>